<dbReference type="InterPro" id="IPR052336">
    <property type="entry name" value="MlaD_Phospholipid_Transporter"/>
</dbReference>
<dbReference type="Proteomes" id="UP000199515">
    <property type="component" value="Unassembled WGS sequence"/>
</dbReference>
<sequence length="328" mass="35079">MISPWARTPVTTGLVGITVLTLGVLTALNVDALPLIGAGTTYSAEFSESAGLRTDNDVRVAGIKVGKVAGVQLDGDKVKVTFRVKNVWLGDKTVAYIKIKTVLGQQFLALDPQGDGTLDPGDPIPLERTVAPYAMLDAFRDLSTTVNDIDTTQLAKSFDTIAATFANTPDNVRGALNGLSKLSDTLASRDKQLGQLLANTRQVSQTLVDRDAQLVKLMEDGNKLLDEVSKRKQAITHLLDATKALAAQLNGLVDDNDKQLDPVLKQLDQLTSMLSRNQDSLADGIARFAPLVRLLTGLAGNGRWVDAYLCGLILPSIGPLNEAGCFEK</sequence>
<gene>
    <name evidence="3" type="ORF">SAMN05421504_109125</name>
</gene>
<name>A0A1H3Q7C8_9PSEU</name>
<dbReference type="PANTHER" id="PTHR33371">
    <property type="entry name" value="INTERMEMBRANE PHOSPHOLIPID TRANSPORT SYSTEM BINDING PROTEIN MLAD-RELATED"/>
    <property type="match status" value="1"/>
</dbReference>
<evidence type="ECO:0000259" key="2">
    <source>
        <dbReference type="Pfam" id="PF11887"/>
    </source>
</evidence>
<reference evidence="3 4" key="1">
    <citation type="submission" date="2016-10" db="EMBL/GenBank/DDBJ databases">
        <authorList>
            <person name="de Groot N.N."/>
        </authorList>
    </citation>
    <scope>NUCLEOTIDE SEQUENCE [LARGE SCALE GENOMIC DNA]</scope>
    <source>
        <strain evidence="3 4">CPCC 202699</strain>
    </source>
</reference>
<dbReference type="InterPro" id="IPR024516">
    <property type="entry name" value="Mce_C"/>
</dbReference>
<evidence type="ECO:0000259" key="1">
    <source>
        <dbReference type="Pfam" id="PF02470"/>
    </source>
</evidence>
<dbReference type="NCBIfam" id="TIGR00996">
    <property type="entry name" value="Mtu_fam_mce"/>
    <property type="match status" value="1"/>
</dbReference>
<dbReference type="InterPro" id="IPR003399">
    <property type="entry name" value="Mce/MlaD"/>
</dbReference>
<dbReference type="EMBL" id="FNON01000009">
    <property type="protein sequence ID" value="SDZ08609.1"/>
    <property type="molecule type" value="Genomic_DNA"/>
</dbReference>
<evidence type="ECO:0000313" key="3">
    <source>
        <dbReference type="EMBL" id="SDZ08609.1"/>
    </source>
</evidence>
<feature type="domain" description="Mammalian cell entry C-terminal" evidence="2">
    <location>
        <begin position="117"/>
        <end position="303"/>
    </location>
</feature>
<dbReference type="RefSeq" id="WP_091296318.1">
    <property type="nucleotide sequence ID" value="NZ_FNON01000009.1"/>
</dbReference>
<dbReference type="PANTHER" id="PTHR33371:SF18">
    <property type="entry name" value="MCE-FAMILY PROTEIN MCE3C"/>
    <property type="match status" value="1"/>
</dbReference>
<dbReference type="GO" id="GO:0005576">
    <property type="term" value="C:extracellular region"/>
    <property type="evidence" value="ECO:0007669"/>
    <property type="project" value="TreeGrafter"/>
</dbReference>
<dbReference type="Pfam" id="PF02470">
    <property type="entry name" value="MlaD"/>
    <property type="match status" value="1"/>
</dbReference>
<dbReference type="InterPro" id="IPR005693">
    <property type="entry name" value="Mce"/>
</dbReference>
<evidence type="ECO:0000313" key="4">
    <source>
        <dbReference type="Proteomes" id="UP000199515"/>
    </source>
</evidence>
<keyword evidence="4" id="KW-1185">Reference proteome</keyword>
<dbReference type="PRINTS" id="PR01782">
    <property type="entry name" value="MCEVIRFACTOR"/>
</dbReference>
<organism evidence="3 4">
    <name type="scientific">Amycolatopsis xylanica</name>
    <dbReference type="NCBI Taxonomy" id="589385"/>
    <lineage>
        <taxon>Bacteria</taxon>
        <taxon>Bacillati</taxon>
        <taxon>Actinomycetota</taxon>
        <taxon>Actinomycetes</taxon>
        <taxon>Pseudonocardiales</taxon>
        <taxon>Pseudonocardiaceae</taxon>
        <taxon>Amycolatopsis</taxon>
    </lineage>
</organism>
<dbReference type="Pfam" id="PF11887">
    <property type="entry name" value="Mce4_CUP1"/>
    <property type="match status" value="1"/>
</dbReference>
<dbReference type="OrthoDB" id="5241191at2"/>
<accession>A0A1H3Q7C8</accession>
<feature type="domain" description="Mce/MlaD" evidence="1">
    <location>
        <begin position="39"/>
        <end position="112"/>
    </location>
</feature>
<dbReference type="AlphaFoldDB" id="A0A1H3Q7C8"/>
<dbReference type="STRING" id="589385.SAMN05421504_109125"/>
<proteinExistence type="predicted"/>
<protein>
    <submittedName>
        <fullName evidence="3">Phospholipid/cholesterol/gamma-HCH transport system substrate-binding protein</fullName>
    </submittedName>
</protein>